<dbReference type="EMBL" id="UYSL01021186">
    <property type="protein sequence ID" value="VDL77505.1"/>
    <property type="molecule type" value="Genomic_DNA"/>
</dbReference>
<dbReference type="OMA" id="AWISQKM"/>
<dbReference type="GO" id="GO:0032040">
    <property type="term" value="C:small-subunit processome"/>
    <property type="evidence" value="ECO:0007669"/>
    <property type="project" value="TreeGrafter"/>
</dbReference>
<dbReference type="Proteomes" id="UP000271162">
    <property type="component" value="Unassembled WGS sequence"/>
</dbReference>
<dbReference type="SUPFAM" id="SSF48371">
    <property type="entry name" value="ARM repeat"/>
    <property type="match status" value="1"/>
</dbReference>
<gene>
    <name evidence="3" type="ORF">NBR_LOCUS13916</name>
</gene>
<evidence type="ECO:0000313" key="4">
    <source>
        <dbReference type="Proteomes" id="UP000271162"/>
    </source>
</evidence>
<dbReference type="GO" id="GO:0030686">
    <property type="term" value="C:90S preribosome"/>
    <property type="evidence" value="ECO:0007669"/>
    <property type="project" value="TreeGrafter"/>
</dbReference>
<dbReference type="InterPro" id="IPR011430">
    <property type="entry name" value="UTP20_N"/>
</dbReference>
<evidence type="ECO:0000313" key="3">
    <source>
        <dbReference type="EMBL" id="VDL77505.1"/>
    </source>
</evidence>
<dbReference type="STRING" id="27835.A0A0N4YBQ4"/>
<reference evidence="3 4" key="2">
    <citation type="submission" date="2018-11" db="EMBL/GenBank/DDBJ databases">
        <authorList>
            <consortium name="Pathogen Informatics"/>
        </authorList>
    </citation>
    <scope>NUCLEOTIDE SEQUENCE [LARGE SCALE GENOMIC DNA]</scope>
</reference>
<dbReference type="AlphaFoldDB" id="A0A0N4YBQ4"/>
<evidence type="ECO:0000256" key="1">
    <source>
        <dbReference type="SAM" id="MobiDB-lite"/>
    </source>
</evidence>
<accession>A0A0N4YBQ4</accession>
<organism evidence="5">
    <name type="scientific">Nippostrongylus brasiliensis</name>
    <name type="common">Rat hookworm</name>
    <dbReference type="NCBI Taxonomy" id="27835"/>
    <lineage>
        <taxon>Eukaryota</taxon>
        <taxon>Metazoa</taxon>
        <taxon>Ecdysozoa</taxon>
        <taxon>Nematoda</taxon>
        <taxon>Chromadorea</taxon>
        <taxon>Rhabditida</taxon>
        <taxon>Rhabditina</taxon>
        <taxon>Rhabditomorpha</taxon>
        <taxon>Strongyloidea</taxon>
        <taxon>Heligmosomidae</taxon>
        <taxon>Nippostrongylus</taxon>
    </lineage>
</organism>
<dbReference type="PANTHER" id="PTHR17695:SF11">
    <property type="entry name" value="SMALL SUBUNIT PROCESSOME COMPONENT 20 HOMOLOG"/>
    <property type="match status" value="1"/>
</dbReference>
<dbReference type="InterPro" id="IPR052575">
    <property type="entry name" value="SSU_processome_comp_20"/>
</dbReference>
<dbReference type="WBParaSite" id="NBR_0001391501-mRNA-1">
    <property type="protein sequence ID" value="NBR_0001391501-mRNA-1"/>
    <property type="gene ID" value="NBR_0001391501"/>
</dbReference>
<sequence length="975" mass="111437">MTKLLQCLTFNQSVAAIGGDNAKFSRRLSHRPVDCELFFTEALTKWNDQDFGAQYTAFVDSLPSDELNTHAQLLHHKATICELLLKNLQDPECKSVQAFCELLSGLVRDLKEDFRENMWDFFGALTNVLDFGERDVESVEAAFFTLSLVVRIMWRSLIKDFTASFVRFIPLFGSSRPYVRRFAAESFSFIMRKSSKLDVISRHVVEQAHKVQDERLIEGCAELFFHVCRGVSGGFHSAAKEQVSSIINGVLAIEDIDVRECGMSILEKTMQCIVQYVQRASKGDLSFLETTLIEMSVQSNSMDNCTYLVRLIPICFVQRKWVNLFSSHKQLMAGVETVLSKPFFTINTEFSSFLSKSINYAFTTEDWGKNVGSLCSKLISLRNGDLPLVLNFLESLHDRTYFDAFVAPVIGTLADRVFNEMKDLSVSSSLMKIYSLICSTKRPLRFLRSEVLEVANHNALKRFVESLLPELGKLENSLAASTLEVWPWMYDTTEEPAGVDFVSKYLKDLLDEGDVTIEQMQLALLAGASIFLIDKKRLRNIEVANVERRTALEILNSFSITLEGVEGDESAQQKEDISIFGIMLNAECTEIIDSRGRLLHLSKLTFGSHTKFTPKGSAGSYDQVILRISLAQFFVQFTKLWPSMYEILESYARGMNIDEFWAIMSEIFEQVNEVDDGKVETVGLLPWCDNNDRFDFPSARIQILKFMSTISDLAQRRTRVLSPILLKIYEDEYLPLIVESVSSKKGGLESVGRSVSSTEDSGAEEATDTNNQQRFNVAKTLCAFLDVYAKFNDAKSVYMESKIRKMYEHLLMVGNDSVQKSVMACIFSYREKALLPYRENFDKLLDEKSFREQLVLFTISEEEGNSVIHLDHRPAVMHILLRFLYGRLWTHAKRNVVNSRRAAIFRYLGGCRPEELLDFLKILFAPILDVIGSEELNYRKMDELCSDRDTLFRMDFGKIDRREHFEELEYLVLYT</sequence>
<dbReference type="InterPro" id="IPR011989">
    <property type="entry name" value="ARM-like"/>
</dbReference>
<evidence type="ECO:0000259" key="2">
    <source>
        <dbReference type="Pfam" id="PF07539"/>
    </source>
</evidence>
<dbReference type="PANTHER" id="PTHR17695">
    <property type="entry name" value="SMALL SUBUNIT PROCESSOME COMPONENT 20 HOMOLOG"/>
    <property type="match status" value="1"/>
</dbReference>
<evidence type="ECO:0000313" key="5">
    <source>
        <dbReference type="WBParaSite" id="NBR_0001391501-mRNA-1"/>
    </source>
</evidence>
<proteinExistence type="predicted"/>
<name>A0A0N4YBQ4_NIPBR</name>
<feature type="region of interest" description="Disordered" evidence="1">
    <location>
        <begin position="747"/>
        <end position="770"/>
    </location>
</feature>
<dbReference type="InterPro" id="IPR016024">
    <property type="entry name" value="ARM-type_fold"/>
</dbReference>
<dbReference type="Gene3D" id="1.25.10.10">
    <property type="entry name" value="Leucine-rich Repeat Variant"/>
    <property type="match status" value="1"/>
</dbReference>
<keyword evidence="4" id="KW-1185">Reference proteome</keyword>
<protein>
    <submittedName>
        <fullName evidence="5">DRIM domain-containing protein</fullName>
    </submittedName>
</protein>
<feature type="domain" description="U3 small nucleolar RNA-associated protein 20 N-terminal" evidence="2">
    <location>
        <begin position="778"/>
        <end position="931"/>
    </location>
</feature>
<dbReference type="Pfam" id="PF07539">
    <property type="entry name" value="UTP20_N"/>
    <property type="match status" value="1"/>
</dbReference>
<reference evidence="5" key="1">
    <citation type="submission" date="2017-02" db="UniProtKB">
        <authorList>
            <consortium name="WormBaseParasite"/>
        </authorList>
    </citation>
    <scope>IDENTIFICATION</scope>
</reference>